<dbReference type="InterPro" id="IPR037402">
    <property type="entry name" value="YidZ_PBP2"/>
</dbReference>
<evidence type="ECO:0000256" key="2">
    <source>
        <dbReference type="ARBA" id="ARBA00023015"/>
    </source>
</evidence>
<dbReference type="Pfam" id="PF03466">
    <property type="entry name" value="LysR_substrate"/>
    <property type="match status" value="1"/>
</dbReference>
<keyword evidence="7" id="KW-1185">Reference proteome</keyword>
<evidence type="ECO:0000259" key="5">
    <source>
        <dbReference type="Pfam" id="PF03466"/>
    </source>
</evidence>
<keyword evidence="4" id="KW-0804">Transcription</keyword>
<comment type="similarity">
    <text evidence="1">Belongs to the LysR transcriptional regulatory family.</text>
</comment>
<dbReference type="InterPro" id="IPR050389">
    <property type="entry name" value="LysR-type_TF"/>
</dbReference>
<dbReference type="PANTHER" id="PTHR30118:SF15">
    <property type="entry name" value="TRANSCRIPTIONAL REGULATORY PROTEIN"/>
    <property type="match status" value="1"/>
</dbReference>
<gene>
    <name evidence="6" type="ORF">GCM10009007_16130</name>
</gene>
<dbReference type="GO" id="GO:0006355">
    <property type="term" value="P:regulation of DNA-templated transcription"/>
    <property type="evidence" value="ECO:0007669"/>
    <property type="project" value="InterPro"/>
</dbReference>
<dbReference type="InterPro" id="IPR005119">
    <property type="entry name" value="LysR_subst-bd"/>
</dbReference>
<evidence type="ECO:0000313" key="7">
    <source>
        <dbReference type="Proteomes" id="UP000614287"/>
    </source>
</evidence>
<dbReference type="Proteomes" id="UP000614287">
    <property type="component" value="Unassembled WGS sequence"/>
</dbReference>
<evidence type="ECO:0000313" key="6">
    <source>
        <dbReference type="EMBL" id="GHA75873.1"/>
    </source>
</evidence>
<dbReference type="AlphaFoldDB" id="A0A8J3CNH9"/>
<reference evidence="6" key="1">
    <citation type="journal article" date="2014" name="Int. J. Syst. Evol. Microbiol.">
        <title>Complete genome sequence of Corynebacterium casei LMG S-19264T (=DSM 44701T), isolated from a smear-ripened cheese.</title>
        <authorList>
            <consortium name="US DOE Joint Genome Institute (JGI-PGF)"/>
            <person name="Walter F."/>
            <person name="Albersmeier A."/>
            <person name="Kalinowski J."/>
            <person name="Ruckert C."/>
        </authorList>
    </citation>
    <scope>NUCLEOTIDE SEQUENCE</scope>
    <source>
        <strain evidence="6">KCTC 32501</strain>
    </source>
</reference>
<feature type="domain" description="LysR substrate-binding" evidence="5">
    <location>
        <begin position="2"/>
        <end position="166"/>
    </location>
</feature>
<accession>A0A8J3CNH9</accession>
<dbReference type="SUPFAM" id="SSF53850">
    <property type="entry name" value="Periplasmic binding protein-like II"/>
    <property type="match status" value="1"/>
</dbReference>
<protein>
    <recommendedName>
        <fullName evidence="5">LysR substrate-binding domain-containing protein</fullName>
    </recommendedName>
</protein>
<organism evidence="6 7">
    <name type="scientific">Formosimonas limnophila</name>
    <dbReference type="NCBI Taxonomy" id="1384487"/>
    <lineage>
        <taxon>Bacteria</taxon>
        <taxon>Pseudomonadati</taxon>
        <taxon>Pseudomonadota</taxon>
        <taxon>Betaproteobacteria</taxon>
        <taxon>Burkholderiales</taxon>
        <taxon>Burkholderiaceae</taxon>
        <taxon>Formosimonas</taxon>
    </lineage>
</organism>
<name>A0A8J3CNH9_9BURK</name>
<dbReference type="GO" id="GO:0003677">
    <property type="term" value="F:DNA binding"/>
    <property type="evidence" value="ECO:0007669"/>
    <property type="project" value="UniProtKB-KW"/>
</dbReference>
<dbReference type="PANTHER" id="PTHR30118">
    <property type="entry name" value="HTH-TYPE TRANSCRIPTIONAL REGULATOR LEUO-RELATED"/>
    <property type="match status" value="1"/>
</dbReference>
<evidence type="ECO:0000256" key="4">
    <source>
        <dbReference type="ARBA" id="ARBA00023163"/>
    </source>
</evidence>
<dbReference type="Gene3D" id="3.40.190.10">
    <property type="entry name" value="Periplasmic binding protein-like II"/>
    <property type="match status" value="2"/>
</dbReference>
<dbReference type="EMBL" id="BMZG01000008">
    <property type="protein sequence ID" value="GHA75873.1"/>
    <property type="molecule type" value="Genomic_DNA"/>
</dbReference>
<evidence type="ECO:0000256" key="3">
    <source>
        <dbReference type="ARBA" id="ARBA00023125"/>
    </source>
</evidence>
<keyword evidence="3" id="KW-0238">DNA-binding</keyword>
<comment type="caution">
    <text evidence="6">The sequence shown here is derived from an EMBL/GenBank/DDBJ whole genome shotgun (WGS) entry which is preliminary data.</text>
</comment>
<keyword evidence="2" id="KW-0805">Transcription regulation</keyword>
<dbReference type="CDD" id="cd08417">
    <property type="entry name" value="PBP2_Nitroaromatics_like"/>
    <property type="match status" value="1"/>
</dbReference>
<evidence type="ECO:0000256" key="1">
    <source>
        <dbReference type="ARBA" id="ARBA00009437"/>
    </source>
</evidence>
<sequence>MQQLESGALDLALYVDGDLPADFHYRDLFIDRYALIVRRGHPLDGRSYTDLDAFIGDVADFPQITARYPQGRGFANDDVLKRLGAEHYHVAFATPYFSNAPALIAQSDHVMLMPKRMAQAFAKYSPISVIDLPTQQESFQYRMIWHERSHRDQGHKWLREQILSACSHA</sequence>
<reference evidence="6" key="2">
    <citation type="submission" date="2020-09" db="EMBL/GenBank/DDBJ databases">
        <authorList>
            <person name="Sun Q."/>
            <person name="Kim S."/>
        </authorList>
    </citation>
    <scope>NUCLEOTIDE SEQUENCE</scope>
    <source>
        <strain evidence="6">KCTC 32501</strain>
    </source>
</reference>
<proteinExistence type="inferred from homology"/>